<sequence length="67" mass="7759">MEELIASIVNTLKDYREDEENPSVKLSEDHIADWIAQFDQEIQLPILTELDNIFKKGIVRRKACGDL</sequence>
<dbReference type="RefSeq" id="WP_175269386.1">
    <property type="nucleotide sequence ID" value="NZ_JABFCR010000017.1"/>
</dbReference>
<reference evidence="1 2" key="1">
    <citation type="submission" date="2020-05" db="EMBL/GenBank/DDBJ databases">
        <authorList>
            <person name="Khan S.A."/>
            <person name="Jeon C.O."/>
            <person name="Chun B.H."/>
        </authorList>
    </citation>
    <scope>NUCLEOTIDE SEQUENCE [LARGE SCALE GENOMIC DNA]</scope>
    <source>
        <strain evidence="1 2">S1162</strain>
    </source>
</reference>
<gene>
    <name evidence="1" type="ORF">HK413_05255</name>
</gene>
<evidence type="ECO:0000313" key="1">
    <source>
        <dbReference type="EMBL" id="NNU33702.1"/>
    </source>
</evidence>
<protein>
    <submittedName>
        <fullName evidence="1">Uncharacterized protein</fullName>
    </submittedName>
</protein>
<dbReference type="Proteomes" id="UP000566071">
    <property type="component" value="Unassembled WGS sequence"/>
</dbReference>
<proteinExistence type="predicted"/>
<accession>A0ABX1W0F7</accession>
<name>A0ABX1W0F7_9SPHI</name>
<keyword evidence="2" id="KW-1185">Reference proteome</keyword>
<comment type="caution">
    <text evidence="1">The sequence shown here is derived from an EMBL/GenBank/DDBJ whole genome shotgun (WGS) entry which is preliminary data.</text>
</comment>
<evidence type="ECO:0000313" key="2">
    <source>
        <dbReference type="Proteomes" id="UP000566071"/>
    </source>
</evidence>
<organism evidence="1 2">
    <name type="scientific">Mucilaginibacter humi</name>
    <dbReference type="NCBI Taxonomy" id="2732510"/>
    <lineage>
        <taxon>Bacteria</taxon>
        <taxon>Pseudomonadati</taxon>
        <taxon>Bacteroidota</taxon>
        <taxon>Sphingobacteriia</taxon>
        <taxon>Sphingobacteriales</taxon>
        <taxon>Sphingobacteriaceae</taxon>
        <taxon>Mucilaginibacter</taxon>
    </lineage>
</organism>
<dbReference type="EMBL" id="JABFCR010000017">
    <property type="protein sequence ID" value="NNU33702.1"/>
    <property type="molecule type" value="Genomic_DNA"/>
</dbReference>